<dbReference type="GeneID" id="93482637"/>
<comment type="caution">
    <text evidence="1">The sequence shown here is derived from an EMBL/GenBank/DDBJ whole genome shotgun (WGS) entry which is preliminary data.</text>
</comment>
<evidence type="ECO:0000313" key="1">
    <source>
        <dbReference type="EMBL" id="EEX68011.1"/>
    </source>
</evidence>
<dbReference type="STRING" id="500635.MITSMUL_05011"/>
<reference evidence="1" key="1">
    <citation type="submission" date="2009-09" db="EMBL/GenBank/DDBJ databases">
        <authorList>
            <person name="Weinstock G."/>
            <person name="Sodergren E."/>
            <person name="Clifton S."/>
            <person name="Fulton L."/>
            <person name="Fulton B."/>
            <person name="Courtney L."/>
            <person name="Fronick C."/>
            <person name="Harrison M."/>
            <person name="Strong C."/>
            <person name="Farmer C."/>
            <person name="Delahaunty K."/>
            <person name="Markovic C."/>
            <person name="Hall O."/>
            <person name="Minx P."/>
            <person name="Tomlinson C."/>
            <person name="Mitreva M."/>
            <person name="Nelson J."/>
            <person name="Hou S."/>
            <person name="Wollam A."/>
            <person name="Pepin K.H."/>
            <person name="Johnson M."/>
            <person name="Bhonagiri V."/>
            <person name="Nash W.E."/>
            <person name="Warren W."/>
            <person name="Chinwalla A."/>
            <person name="Mardis E.R."/>
            <person name="Wilson R.K."/>
        </authorList>
    </citation>
    <scope>NUCLEOTIDE SEQUENCE [LARGE SCALE GENOMIC DNA]</scope>
    <source>
        <strain evidence="1">DSM 20544</strain>
    </source>
</reference>
<gene>
    <name evidence="1" type="ORF">MITSMUL_05011</name>
</gene>
<dbReference type="PANTHER" id="PTHR43698">
    <property type="entry name" value="RIBD C-TERMINAL DOMAIN CONTAINING PROTEIN"/>
    <property type="match status" value="1"/>
</dbReference>
<dbReference type="InterPro" id="IPR014710">
    <property type="entry name" value="RmlC-like_jellyroll"/>
</dbReference>
<dbReference type="PANTHER" id="PTHR43698:SF1">
    <property type="entry name" value="BLL4564 PROTEIN"/>
    <property type="match status" value="1"/>
</dbReference>
<protein>
    <submittedName>
        <fullName evidence="1">Uncharacterized protein</fullName>
    </submittedName>
</protein>
<dbReference type="Gene3D" id="2.60.120.10">
    <property type="entry name" value="Jelly Rolls"/>
    <property type="match status" value="1"/>
</dbReference>
<accession>C9KP56</accession>
<dbReference type="AlphaFoldDB" id="C9KP56"/>
<dbReference type="Proteomes" id="UP000003671">
    <property type="component" value="Unassembled WGS sequence"/>
</dbReference>
<evidence type="ECO:0000313" key="2">
    <source>
        <dbReference type="Proteomes" id="UP000003671"/>
    </source>
</evidence>
<dbReference type="RefSeq" id="WP_005842007.1">
    <property type="nucleotide sequence ID" value="NZ_GG697142.2"/>
</dbReference>
<keyword evidence="2" id="KW-1185">Reference proteome</keyword>
<dbReference type="eggNOG" id="COG1917">
    <property type="taxonomic scope" value="Bacteria"/>
</dbReference>
<name>C9KP56_9FIRM</name>
<organism evidence="1 2">
    <name type="scientific">Mitsuokella multacida DSM 20544</name>
    <dbReference type="NCBI Taxonomy" id="500635"/>
    <lineage>
        <taxon>Bacteria</taxon>
        <taxon>Bacillati</taxon>
        <taxon>Bacillota</taxon>
        <taxon>Negativicutes</taxon>
        <taxon>Selenomonadales</taxon>
        <taxon>Selenomonadaceae</taxon>
        <taxon>Mitsuokella</taxon>
    </lineage>
</organism>
<dbReference type="EMBL" id="ABWK02000020">
    <property type="protein sequence ID" value="EEX68011.1"/>
    <property type="molecule type" value="Genomic_DNA"/>
</dbReference>
<proteinExistence type="predicted"/>
<sequence>MKYTHSNDIVLTIIITRGILYEYPQCDSESVTIPENVKHWHGAQHTSWFQHLSIMKEGASTEWLEPVSEAEYAKLK</sequence>
<dbReference type="HOGENOM" id="CLU_2650477_0_0_9"/>